<sequence length="149" mass="16724">MSNIQLPAEILDELTPGDMTEIMDLADAVRTEHSTDDEAARALLIHAKERVFINRATKNVPTPRNVVDVGEWGAEFDGNVYRNVTILSTPERRDLWATYAGIQYAPSGEITDCAFVAEYAEVTDPAELEQFAADLIDLARRAREWSPEW</sequence>
<reference evidence="1 2" key="1">
    <citation type="submission" date="2020-08" db="EMBL/GenBank/DDBJ databases">
        <title>Sequencing the genomes of 1000 actinobacteria strains.</title>
        <authorList>
            <person name="Klenk H.-P."/>
        </authorList>
    </citation>
    <scope>NUCLEOTIDE SEQUENCE [LARGE SCALE GENOMIC DNA]</scope>
    <source>
        <strain evidence="1 2">DSM 45258</strain>
    </source>
</reference>
<gene>
    <name evidence="1" type="ORF">FHU29_003456</name>
</gene>
<dbReference type="AlphaFoldDB" id="A0A839RRL0"/>
<dbReference type="EMBL" id="JACHWS010000003">
    <property type="protein sequence ID" value="MBB3038987.1"/>
    <property type="molecule type" value="Genomic_DNA"/>
</dbReference>
<protein>
    <submittedName>
        <fullName evidence="1">Uncharacterized protein</fullName>
    </submittedName>
</protein>
<comment type="caution">
    <text evidence="1">The sequence shown here is derived from an EMBL/GenBank/DDBJ whole genome shotgun (WGS) entry which is preliminary data.</text>
</comment>
<dbReference type="Proteomes" id="UP000567922">
    <property type="component" value="Unassembled WGS sequence"/>
</dbReference>
<name>A0A839RRL0_9ACTN</name>
<organism evidence="1 2">
    <name type="scientific">Hoyosella altamirensis</name>
    <dbReference type="NCBI Taxonomy" id="616997"/>
    <lineage>
        <taxon>Bacteria</taxon>
        <taxon>Bacillati</taxon>
        <taxon>Actinomycetota</taxon>
        <taxon>Actinomycetes</taxon>
        <taxon>Mycobacteriales</taxon>
        <taxon>Hoyosellaceae</taxon>
        <taxon>Hoyosella</taxon>
    </lineage>
</organism>
<accession>A0A839RRL0</accession>
<evidence type="ECO:0000313" key="1">
    <source>
        <dbReference type="EMBL" id="MBB3038987.1"/>
    </source>
</evidence>
<proteinExistence type="predicted"/>
<keyword evidence="2" id="KW-1185">Reference proteome</keyword>
<dbReference type="RefSeq" id="WP_064439272.1">
    <property type="nucleotide sequence ID" value="NZ_BDDI01000004.1"/>
</dbReference>
<evidence type="ECO:0000313" key="2">
    <source>
        <dbReference type="Proteomes" id="UP000567922"/>
    </source>
</evidence>